<name>C0B5G1_9FIRM</name>
<accession>C0B5G1</accession>
<evidence type="ECO:0000313" key="1">
    <source>
        <dbReference type="EMBL" id="EEG91301.1"/>
    </source>
</evidence>
<organism evidence="1 2">
    <name type="scientific">Coprococcus comes ATCC 27758</name>
    <dbReference type="NCBI Taxonomy" id="470146"/>
    <lineage>
        <taxon>Bacteria</taxon>
        <taxon>Bacillati</taxon>
        <taxon>Bacillota</taxon>
        <taxon>Clostridia</taxon>
        <taxon>Lachnospirales</taxon>
        <taxon>Lachnospiraceae</taxon>
        <taxon>Coprococcus</taxon>
    </lineage>
</organism>
<dbReference type="AlphaFoldDB" id="C0B5G1"/>
<evidence type="ECO:0000313" key="2">
    <source>
        <dbReference type="Proteomes" id="UP000003793"/>
    </source>
</evidence>
<sequence>MIQTDFFCRERSAEKNTVKKSHYTGENADYSKDKSSFQEKMFFCDIAAPKAFLF</sequence>
<dbReference type="Proteomes" id="UP000003793">
    <property type="component" value="Unassembled WGS sequence"/>
</dbReference>
<dbReference type="EMBL" id="ABVR01000032">
    <property type="protein sequence ID" value="EEG91301.1"/>
    <property type="molecule type" value="Genomic_DNA"/>
</dbReference>
<reference evidence="1 2" key="1">
    <citation type="submission" date="2009-02" db="EMBL/GenBank/DDBJ databases">
        <authorList>
            <person name="Fulton L."/>
            <person name="Clifton S."/>
            <person name="Fulton B."/>
            <person name="Xu J."/>
            <person name="Minx P."/>
            <person name="Pepin K.H."/>
            <person name="Johnson M."/>
            <person name="Bhonagiri V."/>
            <person name="Nash W.E."/>
            <person name="Mardis E.R."/>
            <person name="Wilson R.K."/>
        </authorList>
    </citation>
    <scope>NUCLEOTIDE SEQUENCE [LARGE SCALE GENOMIC DNA]</scope>
    <source>
        <strain evidence="1 2">ATCC 27758</strain>
    </source>
</reference>
<comment type="caution">
    <text evidence="1">The sequence shown here is derived from an EMBL/GenBank/DDBJ whole genome shotgun (WGS) entry which is preliminary data.</text>
</comment>
<protein>
    <submittedName>
        <fullName evidence="1">Uncharacterized protein</fullName>
    </submittedName>
</protein>
<gene>
    <name evidence="1" type="ORF">COPCOM_00382</name>
</gene>
<proteinExistence type="predicted"/>
<dbReference type="HOGENOM" id="CLU_3042352_0_0_9"/>
<reference evidence="1 2" key="2">
    <citation type="submission" date="2009-03" db="EMBL/GenBank/DDBJ databases">
        <title>Draft genome sequence of Coprococcus comes (ATCC 27758).</title>
        <authorList>
            <person name="Sudarsanam P."/>
            <person name="Ley R."/>
            <person name="Guruge J."/>
            <person name="Turnbaugh P.J."/>
            <person name="Mahowald M."/>
            <person name="Liep D."/>
            <person name="Gordon J."/>
        </authorList>
    </citation>
    <scope>NUCLEOTIDE SEQUENCE [LARGE SCALE GENOMIC DNA]</scope>
    <source>
        <strain evidence="1 2">ATCC 27758</strain>
    </source>
</reference>